<protein>
    <submittedName>
        <fullName evidence="5">DEAD/DEAH box helicase family protein</fullName>
    </submittedName>
</protein>
<keyword evidence="3" id="KW-0067">ATP-binding</keyword>
<dbReference type="GO" id="GO:0003678">
    <property type="term" value="F:DNA helicase activity"/>
    <property type="evidence" value="ECO:0007669"/>
    <property type="project" value="TreeGrafter"/>
</dbReference>
<dbReference type="PANTHER" id="PTHR11472:SF34">
    <property type="entry name" value="REGULATOR OF TELOMERE ELONGATION HELICASE 1"/>
    <property type="match status" value="1"/>
</dbReference>
<dbReference type="SMART" id="SM00487">
    <property type="entry name" value="DEXDc"/>
    <property type="match status" value="1"/>
</dbReference>
<dbReference type="InterPro" id="IPR027417">
    <property type="entry name" value="P-loop_NTPase"/>
</dbReference>
<dbReference type="InterPro" id="IPR014013">
    <property type="entry name" value="Helic_SF1/SF2_ATP-bd_DinG/Rad3"/>
</dbReference>
<evidence type="ECO:0000259" key="4">
    <source>
        <dbReference type="PROSITE" id="PS51193"/>
    </source>
</evidence>
<dbReference type="InterPro" id="IPR014001">
    <property type="entry name" value="Helicase_ATP-bd"/>
</dbReference>
<dbReference type="Proteomes" id="UP000245509">
    <property type="component" value="Unassembled WGS sequence"/>
</dbReference>
<reference evidence="6" key="2">
    <citation type="submission" date="2017-05" db="EMBL/GenBank/DDBJ databases">
        <authorList>
            <person name="Song R."/>
            <person name="Chenine A.L."/>
            <person name="Ruprecht R.M."/>
        </authorList>
    </citation>
    <scope>NUCLEOTIDE SEQUENCE</scope>
    <source>
        <strain evidence="6">SCGC AB-777_F03</strain>
    </source>
</reference>
<comment type="caution">
    <text evidence="6">The sequence shown here is derived from an EMBL/GenBank/DDBJ whole genome shotgun (WGS) entry which is preliminary data.</text>
</comment>
<evidence type="ECO:0000313" key="6">
    <source>
        <dbReference type="EMBL" id="PVU68844.1"/>
    </source>
</evidence>
<dbReference type="GO" id="GO:0005524">
    <property type="term" value="F:ATP binding"/>
    <property type="evidence" value="ECO:0007669"/>
    <property type="project" value="UniProtKB-KW"/>
</dbReference>
<dbReference type="Gene3D" id="3.40.50.300">
    <property type="entry name" value="P-loop containing nucleotide triphosphate hydrolases"/>
    <property type="match status" value="2"/>
</dbReference>
<feature type="domain" description="Helicase ATP-binding" evidence="4">
    <location>
        <begin position="1"/>
        <end position="271"/>
    </location>
</feature>
<reference evidence="5" key="4">
    <citation type="submission" date="2021-11" db="EMBL/GenBank/DDBJ databases">
        <authorList>
            <person name="Munson-Mcgee J."/>
            <person name="Field E."/>
            <person name="Bateson M."/>
            <person name="Rooney C."/>
            <person name="Stepanauskas R."/>
            <person name="Young M."/>
        </authorList>
    </citation>
    <scope>NUCLEOTIDE SEQUENCE</scope>
    <source>
        <strain evidence="5">SCGC AB-777_F03</strain>
    </source>
</reference>
<name>A0A2T9WLY9_NANST</name>
<dbReference type="RefSeq" id="WP_228615066.1">
    <property type="nucleotide sequence ID" value="NZ_QEFP02000003.1"/>
</dbReference>
<dbReference type="Pfam" id="PF13307">
    <property type="entry name" value="Helicase_C_2"/>
    <property type="match status" value="1"/>
</dbReference>
<accession>A0A2T9WLY9</accession>
<dbReference type="AlphaFoldDB" id="A0A2T9WLY9"/>
<dbReference type="SUPFAM" id="SSF52540">
    <property type="entry name" value="P-loop containing nucleoside triphosphate hydrolases"/>
    <property type="match status" value="1"/>
</dbReference>
<dbReference type="PANTHER" id="PTHR11472">
    <property type="entry name" value="DNA REPAIR DEAD HELICASE RAD3/XP-D SUBFAMILY MEMBER"/>
    <property type="match status" value="1"/>
</dbReference>
<dbReference type="EMBL" id="QEFP02000003">
    <property type="protein sequence ID" value="MCC5446848.1"/>
    <property type="molecule type" value="Genomic_DNA"/>
</dbReference>
<dbReference type="InterPro" id="IPR045028">
    <property type="entry name" value="DinG/Rad3-like"/>
</dbReference>
<dbReference type="PROSITE" id="PS51193">
    <property type="entry name" value="HELICASE_ATP_BIND_2"/>
    <property type="match status" value="1"/>
</dbReference>
<dbReference type="EMBL" id="QEFP01000002">
    <property type="protein sequence ID" value="PVU68844.1"/>
    <property type="molecule type" value="Genomic_DNA"/>
</dbReference>
<dbReference type="Pfam" id="PF04851">
    <property type="entry name" value="ResIII"/>
    <property type="match status" value="1"/>
</dbReference>
<dbReference type="Gene3D" id="1.10.275.30">
    <property type="match status" value="1"/>
</dbReference>
<organism evidence="6">
    <name type="scientific">Nanobsidianus stetteri</name>
    <dbReference type="NCBI Taxonomy" id="1294122"/>
    <lineage>
        <taxon>Archaea</taxon>
        <taxon>Nanobdellota</taxon>
        <taxon>Candidatus Nanoarchaeia</taxon>
        <taxon>Nanoarchaeales</taxon>
        <taxon>Nanopusillaceae</taxon>
        <taxon>Candidatus Nanobsidianus</taxon>
    </lineage>
</organism>
<keyword evidence="5" id="KW-0347">Helicase</keyword>
<sequence>MIEKYYPILNNRPFQIDVIEKILNYINENRKFILLDSPTGSGKTIIALVISDYLAKEDFITHIAVRTTEEIKRYLEDSFKINTILRVYPNKKKTCPIFFKSNLSGEEIICADCIYKKSLYDPEELYKRLKKYNYNFIKLTKIEYKKYLKKKDVRCIYHSFKKIDSNIYISTYPYVFNQYLNEVLSLEGEPDFLIMDESHNLLTSIINPMSISFRKYIEKGIGKRNEENLLFQDLIKELEIIKNALNIPEYDFELIRYNLMKFSDELLSFIENVIAKKFNTRDIYLIKERMEKSSKEIYIDREKLKEIFDSNEKLLDNLSFYWETYKRYVSKNNIKLPKKRWNINKILKLYYYINYEDIFWILNLFKLEGYITKFEKIIKVFDNYKSVILMSGSNFTKESFQKLYKIKDVEYIKVDIKYGKKDYEVLYNFSSRYSKRNDKNNIENLIGDIKFIANNLEKYQLYMFPSYSFMVNIYEKLDIKDRIFLDDGEKPLNRILKTTKDIIFTYARSRFIEGIQLVKDNQSLLKVIVIVGKPYPPPPNASILIYKIIKDNNLDYNELAEVLKDINIKQVIGRAIRFPNDHVKIFFIDDRYKKVEIKKYLQ</sequence>
<dbReference type="InterPro" id="IPR006935">
    <property type="entry name" value="Helicase/UvrB_N"/>
</dbReference>
<evidence type="ECO:0000256" key="2">
    <source>
        <dbReference type="ARBA" id="ARBA00022801"/>
    </source>
</evidence>
<evidence type="ECO:0000256" key="1">
    <source>
        <dbReference type="ARBA" id="ARBA00022741"/>
    </source>
</evidence>
<reference evidence="6" key="1">
    <citation type="journal article" date="2015" name="Appl. Environ. Microbiol.">
        <title>Nanoarchaeota, Their Sulfolobales Host, and Nanoarchaeota Virus Distribution across Yellowstone National Park Hot Springs.</title>
        <authorList>
            <person name="Munson-McGee J.H."/>
            <person name="Field E.K."/>
            <person name="Bateson M."/>
            <person name="Rooney C."/>
            <person name="Stepanauskas R."/>
            <person name="Young M.J."/>
        </authorList>
    </citation>
    <scope>NUCLEOTIDE SEQUENCE [LARGE SCALE GENOMIC DNA]</scope>
    <source>
        <strain evidence="6">SCGC AB-777_F03</strain>
    </source>
</reference>
<dbReference type="SMART" id="SM00491">
    <property type="entry name" value="HELICc2"/>
    <property type="match status" value="1"/>
</dbReference>
<reference evidence="5" key="3">
    <citation type="submission" date="2017-05" db="EMBL/GenBank/DDBJ databases">
        <authorList>
            <person name="Munson-Mcgee J.H."/>
        </authorList>
    </citation>
    <scope>NUCLEOTIDE SEQUENCE</scope>
    <source>
        <strain evidence="5">SCGC AB-777_F03</strain>
    </source>
</reference>
<keyword evidence="1" id="KW-0547">Nucleotide-binding</keyword>
<dbReference type="GO" id="GO:0003677">
    <property type="term" value="F:DNA binding"/>
    <property type="evidence" value="ECO:0007669"/>
    <property type="project" value="InterPro"/>
</dbReference>
<proteinExistence type="predicted"/>
<dbReference type="GO" id="GO:0006139">
    <property type="term" value="P:nucleobase-containing compound metabolic process"/>
    <property type="evidence" value="ECO:0007669"/>
    <property type="project" value="InterPro"/>
</dbReference>
<evidence type="ECO:0000313" key="5">
    <source>
        <dbReference type="EMBL" id="MCC5446848.1"/>
    </source>
</evidence>
<dbReference type="GO" id="GO:0016818">
    <property type="term" value="F:hydrolase activity, acting on acid anhydrides, in phosphorus-containing anhydrides"/>
    <property type="evidence" value="ECO:0007669"/>
    <property type="project" value="InterPro"/>
</dbReference>
<keyword evidence="2" id="KW-0378">Hydrolase</keyword>
<dbReference type="InterPro" id="IPR006555">
    <property type="entry name" value="ATP-dep_Helicase_C"/>
</dbReference>
<gene>
    <name evidence="5" type="ORF">DDW03_000295</name>
    <name evidence="6" type="ORF">DDW03_00695</name>
</gene>
<evidence type="ECO:0000256" key="3">
    <source>
        <dbReference type="ARBA" id="ARBA00022840"/>
    </source>
</evidence>